<keyword evidence="1" id="KW-0175">Coiled coil</keyword>
<keyword evidence="3" id="KW-1185">Reference proteome</keyword>
<accession>A0A3N1VJZ6</accession>
<dbReference type="EMBL" id="RJVA01000009">
    <property type="protein sequence ID" value="ROR03134.1"/>
    <property type="molecule type" value="Genomic_DNA"/>
</dbReference>
<name>A0A3N1VJZ6_9BACT</name>
<comment type="caution">
    <text evidence="2">The sequence shown here is derived from an EMBL/GenBank/DDBJ whole genome shotgun (WGS) entry which is preliminary data.</text>
</comment>
<sequence length="197" mass="22228">MGVWGRRTRRWTAIAVLATGLWVVWYMVQCAPKMEAASSAEASVNLQKTKQDKLRRQIAKIREDLSHQGQLAEELGRVEQLLLEAKSLDDAASKMQQRLQESFEKAGLQVQAYNVLNPTAWEEIPMAQVEFRLSANPSALAELLKVLEEDEKLIRVESLSVVYRPAKDFPLFVTLRVGTLFVDTTSLKTVLNQASQN</sequence>
<organism evidence="2 3">
    <name type="scientific">Desulfosoma caldarium</name>
    <dbReference type="NCBI Taxonomy" id="610254"/>
    <lineage>
        <taxon>Bacteria</taxon>
        <taxon>Pseudomonadati</taxon>
        <taxon>Thermodesulfobacteriota</taxon>
        <taxon>Syntrophobacteria</taxon>
        <taxon>Syntrophobacterales</taxon>
        <taxon>Syntrophobacteraceae</taxon>
        <taxon>Desulfosoma</taxon>
    </lineage>
</organism>
<gene>
    <name evidence="2" type="ORF">EDC27_0391</name>
</gene>
<dbReference type="Pfam" id="PF10741">
    <property type="entry name" value="T2SSM_b"/>
    <property type="match status" value="1"/>
</dbReference>
<evidence type="ECO:0000313" key="3">
    <source>
        <dbReference type="Proteomes" id="UP000276223"/>
    </source>
</evidence>
<dbReference type="Proteomes" id="UP000276223">
    <property type="component" value="Unassembled WGS sequence"/>
</dbReference>
<feature type="coiled-coil region" evidence="1">
    <location>
        <begin position="44"/>
        <end position="98"/>
    </location>
</feature>
<reference evidence="2 3" key="1">
    <citation type="submission" date="2018-11" db="EMBL/GenBank/DDBJ databases">
        <title>Genomic Encyclopedia of Type Strains, Phase IV (KMG-IV): sequencing the most valuable type-strain genomes for metagenomic binning, comparative biology and taxonomic classification.</title>
        <authorList>
            <person name="Goeker M."/>
        </authorList>
    </citation>
    <scope>NUCLEOTIDE SEQUENCE [LARGE SCALE GENOMIC DNA]</scope>
    <source>
        <strain evidence="2 3">DSM 22027</strain>
    </source>
</reference>
<protein>
    <submittedName>
        <fullName evidence="2">Type II secretion system (T2SS) protein M subtype b</fullName>
    </submittedName>
</protein>
<dbReference type="AlphaFoldDB" id="A0A3N1VJZ6"/>
<evidence type="ECO:0000313" key="2">
    <source>
        <dbReference type="EMBL" id="ROR03134.1"/>
    </source>
</evidence>
<dbReference type="InterPro" id="IPR034756">
    <property type="entry name" value="T2SSM_b"/>
</dbReference>
<evidence type="ECO:0000256" key="1">
    <source>
        <dbReference type="SAM" id="Coils"/>
    </source>
</evidence>
<proteinExistence type="predicted"/>